<feature type="transmembrane region" description="Helical" evidence="7">
    <location>
        <begin position="45"/>
        <end position="67"/>
    </location>
</feature>
<keyword evidence="2" id="KW-1003">Cell membrane</keyword>
<gene>
    <name evidence="8" type="ORF">SAMN02745716_0489</name>
</gene>
<evidence type="ECO:0000256" key="4">
    <source>
        <dbReference type="ARBA" id="ARBA00022989"/>
    </source>
</evidence>
<evidence type="ECO:0000256" key="1">
    <source>
        <dbReference type="ARBA" id="ARBA00004651"/>
    </source>
</evidence>
<evidence type="ECO:0000313" key="9">
    <source>
        <dbReference type="Proteomes" id="UP000222056"/>
    </source>
</evidence>
<keyword evidence="5 7" id="KW-0472">Membrane</keyword>
<feature type="transmembrane region" description="Helical" evidence="7">
    <location>
        <begin position="181"/>
        <end position="207"/>
    </location>
</feature>
<dbReference type="Proteomes" id="UP000222056">
    <property type="component" value="Unassembled WGS sequence"/>
</dbReference>
<evidence type="ECO:0000256" key="3">
    <source>
        <dbReference type="ARBA" id="ARBA00022692"/>
    </source>
</evidence>
<dbReference type="PANTHER" id="PTHR39087:SF2">
    <property type="entry name" value="UPF0104 MEMBRANE PROTEIN MJ1595"/>
    <property type="match status" value="1"/>
</dbReference>
<feature type="region of interest" description="Disordered" evidence="6">
    <location>
        <begin position="338"/>
        <end position="364"/>
    </location>
</feature>
<dbReference type="PANTHER" id="PTHR39087">
    <property type="entry name" value="UPF0104 MEMBRANE PROTEIN MJ1595"/>
    <property type="match status" value="1"/>
</dbReference>
<evidence type="ECO:0000256" key="2">
    <source>
        <dbReference type="ARBA" id="ARBA00022475"/>
    </source>
</evidence>
<feature type="transmembrane region" description="Helical" evidence="7">
    <location>
        <begin position="227"/>
        <end position="246"/>
    </location>
</feature>
<dbReference type="InterPro" id="IPR022791">
    <property type="entry name" value="L-PG_synthase/AglD"/>
</dbReference>
<feature type="transmembrane region" description="Helical" evidence="7">
    <location>
        <begin position="137"/>
        <end position="157"/>
    </location>
</feature>
<comment type="subcellular location">
    <subcellularLocation>
        <location evidence="1">Cell membrane</location>
        <topology evidence="1">Multi-pass membrane protein</topology>
    </subcellularLocation>
</comment>
<name>A0A1H6FJQ8_THEAL</name>
<evidence type="ECO:0000256" key="6">
    <source>
        <dbReference type="SAM" id="MobiDB-lite"/>
    </source>
</evidence>
<feature type="transmembrane region" description="Helical" evidence="7">
    <location>
        <begin position="307"/>
        <end position="325"/>
    </location>
</feature>
<keyword evidence="9" id="KW-1185">Reference proteome</keyword>
<keyword evidence="3 7" id="KW-0812">Transmembrane</keyword>
<evidence type="ECO:0000256" key="5">
    <source>
        <dbReference type="ARBA" id="ARBA00023136"/>
    </source>
</evidence>
<evidence type="ECO:0000313" key="8">
    <source>
        <dbReference type="EMBL" id="SEH10632.1"/>
    </source>
</evidence>
<evidence type="ECO:0000256" key="7">
    <source>
        <dbReference type="SAM" id="Phobius"/>
    </source>
</evidence>
<dbReference type="EMBL" id="FNWJ01000001">
    <property type="protein sequence ID" value="SEH10632.1"/>
    <property type="molecule type" value="Genomic_DNA"/>
</dbReference>
<accession>A0A1H6FJQ8</accession>
<proteinExistence type="predicted"/>
<dbReference type="AlphaFoldDB" id="A0A1H6FJQ8"/>
<protein>
    <submittedName>
        <fullName evidence="8">Uncharacterized membrane protein YbhN, UPF0104 family</fullName>
    </submittedName>
</protein>
<dbReference type="RefSeq" id="WP_218138200.1">
    <property type="nucleotide sequence ID" value="NZ_FNWJ01000001.1"/>
</dbReference>
<dbReference type="STRING" id="29539.SAMN02745716_0489"/>
<sequence>MARAEAVRGRGHCWLAAPAVGWLPAAALGDSFRAFFDALDQFFARLASVDLVDLLVALVAFTIYLTLRARASYNILGYAYPQAPIRFRRVWGAYIAGYGFNAVFPARGGDVVRLFLTRIAVPGATYPAVASSFLVEAVFDVTVGLLVLLFAFSQGVFPRPPDFARLNAFDLSWLASHPREALLLLTVLLIAVFVVIAVLSARVAHFWGEIRRGLSILRDRRAFLRRVYAVQALGWLFRCAAFWFLLEAFGIGGSVRNVLLVLGVNAVSAAVPFTPQGAGVQQALLVTVFKDTASAPVVTAYSVGQQLAVATLTFVLGLFAVVRIFRFRSFRDVVEQGRADRARGEPAPTTSTRGDEPGPAPFVG</sequence>
<dbReference type="Pfam" id="PF03706">
    <property type="entry name" value="LPG_synthase_TM"/>
    <property type="match status" value="1"/>
</dbReference>
<dbReference type="GO" id="GO:0005886">
    <property type="term" value="C:plasma membrane"/>
    <property type="evidence" value="ECO:0007669"/>
    <property type="project" value="UniProtKB-SubCell"/>
</dbReference>
<organism evidence="8 9">
    <name type="scientific">Thermoleophilum album</name>
    <dbReference type="NCBI Taxonomy" id="29539"/>
    <lineage>
        <taxon>Bacteria</taxon>
        <taxon>Bacillati</taxon>
        <taxon>Actinomycetota</taxon>
        <taxon>Thermoleophilia</taxon>
        <taxon>Thermoleophilales</taxon>
        <taxon>Thermoleophilaceae</taxon>
        <taxon>Thermoleophilum</taxon>
    </lineage>
</organism>
<reference evidence="9" key="1">
    <citation type="submission" date="2016-10" db="EMBL/GenBank/DDBJ databases">
        <authorList>
            <person name="Varghese N."/>
            <person name="Submissions S."/>
        </authorList>
    </citation>
    <scope>NUCLEOTIDE SEQUENCE [LARGE SCALE GENOMIC DNA]</scope>
    <source>
        <strain evidence="9">ATCC 35263</strain>
    </source>
</reference>
<keyword evidence="4 7" id="KW-1133">Transmembrane helix</keyword>